<keyword evidence="3" id="KW-1185">Reference proteome</keyword>
<reference evidence="2 3" key="1">
    <citation type="journal article" date="2015" name="Stand. Genomic Sci.">
        <title>Genomic Encyclopedia of Bacterial and Archaeal Type Strains, Phase III: the genomes of soil and plant-associated and newly described type strains.</title>
        <authorList>
            <person name="Whitman W.B."/>
            <person name="Woyke T."/>
            <person name="Klenk H.P."/>
            <person name="Zhou Y."/>
            <person name="Lilburn T.G."/>
            <person name="Beck B.J."/>
            <person name="De Vos P."/>
            <person name="Vandamme P."/>
            <person name="Eisen J.A."/>
            <person name="Garrity G."/>
            <person name="Hugenholtz P."/>
            <person name="Kyrpides N.C."/>
        </authorList>
    </citation>
    <scope>NUCLEOTIDE SEQUENCE [LARGE SCALE GENOMIC DNA]</scope>
    <source>
        <strain evidence="2 3">VKM Ac-2541</strain>
    </source>
</reference>
<evidence type="ECO:0008006" key="4">
    <source>
        <dbReference type="Google" id="ProtNLM"/>
    </source>
</evidence>
<keyword evidence="1" id="KW-0732">Signal</keyword>
<feature type="signal peptide" evidence="1">
    <location>
        <begin position="1"/>
        <end position="24"/>
    </location>
</feature>
<dbReference type="EMBL" id="SLWR01000021">
    <property type="protein sequence ID" value="TCO38138.1"/>
    <property type="molecule type" value="Genomic_DNA"/>
</dbReference>
<evidence type="ECO:0000256" key="1">
    <source>
        <dbReference type="SAM" id="SignalP"/>
    </source>
</evidence>
<proteinExistence type="predicted"/>
<dbReference type="OrthoDB" id="4843641at2"/>
<dbReference type="AlphaFoldDB" id="A0A4R2I4W1"/>
<organism evidence="2 3">
    <name type="scientific">Kribbella antiqua</name>
    <dbReference type="NCBI Taxonomy" id="2512217"/>
    <lineage>
        <taxon>Bacteria</taxon>
        <taxon>Bacillati</taxon>
        <taxon>Actinomycetota</taxon>
        <taxon>Actinomycetes</taxon>
        <taxon>Propionibacteriales</taxon>
        <taxon>Kribbellaceae</taxon>
        <taxon>Kribbella</taxon>
    </lineage>
</organism>
<evidence type="ECO:0000313" key="2">
    <source>
        <dbReference type="EMBL" id="TCO38138.1"/>
    </source>
</evidence>
<sequence length="168" mass="17691">MKHKLAILLGAFTLAGVTAGPASAAGGAEHAFLVEDYNAYEHFAPGDGPCVSWPGTFHEVRSGGYRFVTAPGGQVDGEFHVNGVIDGLVELIPDNAALPTYSGTYREKVNGVVTSFTEEGDTSRVSQYRLRSTLRGTDGSTIDLLLSGKFTMNANGVVVVSKDTFTCA</sequence>
<evidence type="ECO:0000313" key="3">
    <source>
        <dbReference type="Proteomes" id="UP000295573"/>
    </source>
</evidence>
<dbReference type="RefSeq" id="WP_132157607.1">
    <property type="nucleotide sequence ID" value="NZ_SLWR01000021.1"/>
</dbReference>
<gene>
    <name evidence="2" type="ORF">EV646_12151</name>
</gene>
<protein>
    <recommendedName>
        <fullName evidence="4">Secreted protein</fullName>
    </recommendedName>
</protein>
<name>A0A4R2I4W1_9ACTN</name>
<accession>A0A4R2I4W1</accession>
<feature type="chain" id="PRO_5020269511" description="Secreted protein" evidence="1">
    <location>
        <begin position="25"/>
        <end position="168"/>
    </location>
</feature>
<comment type="caution">
    <text evidence="2">The sequence shown here is derived from an EMBL/GenBank/DDBJ whole genome shotgun (WGS) entry which is preliminary data.</text>
</comment>
<dbReference type="Proteomes" id="UP000295573">
    <property type="component" value="Unassembled WGS sequence"/>
</dbReference>